<gene>
    <name evidence="1" type="ORF">V5J35_000113</name>
</gene>
<protein>
    <submittedName>
        <fullName evidence="1">Ribosomal protein L37E</fullName>
    </submittedName>
</protein>
<evidence type="ECO:0000313" key="2">
    <source>
        <dbReference type="Proteomes" id="UP001549366"/>
    </source>
</evidence>
<dbReference type="Proteomes" id="UP001549366">
    <property type="component" value="Unassembled WGS sequence"/>
</dbReference>
<organism evidence="1 2">
    <name type="scientific">Endozoicomonas lisbonensis</name>
    <dbReference type="NCBI Taxonomy" id="3120522"/>
    <lineage>
        <taxon>Bacteria</taxon>
        <taxon>Pseudomonadati</taxon>
        <taxon>Pseudomonadota</taxon>
        <taxon>Gammaproteobacteria</taxon>
        <taxon>Oceanospirillales</taxon>
        <taxon>Endozoicomonadaceae</taxon>
        <taxon>Endozoicomonas</taxon>
    </lineage>
</organism>
<dbReference type="GO" id="GO:0005840">
    <property type="term" value="C:ribosome"/>
    <property type="evidence" value="ECO:0007669"/>
    <property type="project" value="UniProtKB-KW"/>
</dbReference>
<name>A0ABV2SCJ4_9GAMM</name>
<keyword evidence="2" id="KW-1185">Reference proteome</keyword>
<sequence>MNPKQLMLLLNPKGQSWSPAPRNAGKAGTVQSQLRWEDVASALGAGQLAPLSYYLVRAKYCQDDSSVEPLLALVLKETSALAKANRWQARKDTLQSLAHLACYESLDTQLCKSCGGRGYSQAGKACRVCRGYGRHPMSARARYRMAGIDKRNWERRWLSRYEQLYQALCDAEDCALAHLSHQLGS</sequence>
<keyword evidence="1" id="KW-0687">Ribonucleoprotein</keyword>
<reference evidence="1 2" key="1">
    <citation type="submission" date="2024-06" db="EMBL/GenBank/DDBJ databases">
        <title>Genomic Encyclopedia of Type Strains, Phase V (KMG-V): Genome sequencing to study the core and pangenomes of soil and plant-associated prokaryotes.</title>
        <authorList>
            <person name="Whitman W."/>
        </authorList>
    </citation>
    <scope>NUCLEOTIDE SEQUENCE [LARGE SCALE GENOMIC DNA]</scope>
    <source>
        <strain evidence="1 2">NE40</strain>
    </source>
</reference>
<proteinExistence type="predicted"/>
<comment type="caution">
    <text evidence="1">The sequence shown here is derived from an EMBL/GenBank/DDBJ whole genome shotgun (WGS) entry which is preliminary data.</text>
</comment>
<keyword evidence="1" id="KW-0689">Ribosomal protein</keyword>
<dbReference type="EMBL" id="JBEWTB010000001">
    <property type="protein sequence ID" value="MET4754921.1"/>
    <property type="molecule type" value="Genomic_DNA"/>
</dbReference>
<accession>A0ABV2SCJ4</accession>
<dbReference type="RefSeq" id="WP_354011516.1">
    <property type="nucleotide sequence ID" value="NZ_JBEWTA010000003.1"/>
</dbReference>
<evidence type="ECO:0000313" key="1">
    <source>
        <dbReference type="EMBL" id="MET4754921.1"/>
    </source>
</evidence>